<dbReference type="NCBIfam" id="TIGR00589">
    <property type="entry name" value="ogt"/>
    <property type="match status" value="1"/>
</dbReference>
<comment type="similarity">
    <text evidence="2 9">Belongs to the MGMT family.</text>
</comment>
<evidence type="ECO:0000256" key="3">
    <source>
        <dbReference type="ARBA" id="ARBA00022490"/>
    </source>
</evidence>
<dbReference type="InterPro" id="IPR036217">
    <property type="entry name" value="MethylDNA_cys_MeTrfase_DNAb"/>
</dbReference>
<dbReference type="RefSeq" id="WP_200269468.1">
    <property type="nucleotide sequence ID" value="NZ_JAENIJ010000010.1"/>
</dbReference>
<evidence type="ECO:0000256" key="8">
    <source>
        <dbReference type="ARBA" id="ARBA00049348"/>
    </source>
</evidence>
<accession>A0A934SAL5</accession>
<keyword evidence="13" id="KW-1185">Reference proteome</keyword>
<dbReference type="CDD" id="cd06445">
    <property type="entry name" value="ATase"/>
    <property type="match status" value="1"/>
</dbReference>
<dbReference type="GO" id="GO:0003908">
    <property type="term" value="F:methylated-DNA-[protein]-cysteine S-methyltransferase activity"/>
    <property type="evidence" value="ECO:0007669"/>
    <property type="project" value="UniProtKB-UniRule"/>
</dbReference>
<comment type="catalytic activity">
    <reaction evidence="1 9">
        <text>a 4-O-methyl-thymidine in DNA + L-cysteinyl-[protein] = a thymidine in DNA + S-methyl-L-cysteinyl-[protein]</text>
        <dbReference type="Rhea" id="RHEA:53428"/>
        <dbReference type="Rhea" id="RHEA-COMP:10131"/>
        <dbReference type="Rhea" id="RHEA-COMP:10132"/>
        <dbReference type="Rhea" id="RHEA-COMP:13555"/>
        <dbReference type="Rhea" id="RHEA-COMP:13556"/>
        <dbReference type="ChEBI" id="CHEBI:29950"/>
        <dbReference type="ChEBI" id="CHEBI:82612"/>
        <dbReference type="ChEBI" id="CHEBI:137386"/>
        <dbReference type="ChEBI" id="CHEBI:137387"/>
        <dbReference type="EC" id="2.1.1.63"/>
    </reaction>
</comment>
<evidence type="ECO:0000256" key="4">
    <source>
        <dbReference type="ARBA" id="ARBA00022603"/>
    </source>
</evidence>
<dbReference type="InterPro" id="IPR008332">
    <property type="entry name" value="MethylG_MeTrfase_N"/>
</dbReference>
<evidence type="ECO:0000256" key="2">
    <source>
        <dbReference type="ARBA" id="ARBA00008711"/>
    </source>
</evidence>
<dbReference type="InterPro" id="IPR023546">
    <property type="entry name" value="MGMT"/>
</dbReference>
<protein>
    <recommendedName>
        <fullName evidence="9">Methylated-DNA--protein-cysteine methyltransferase</fullName>
        <ecNumber evidence="9">2.1.1.63</ecNumber>
    </recommendedName>
    <alternativeName>
        <fullName evidence="9">6-O-methylguanine-DNA methyltransferase</fullName>
        <shortName evidence="9">MGMT</shortName>
    </alternativeName>
    <alternativeName>
        <fullName evidence="9">O-6-methylguanine-DNA-alkyltransferase</fullName>
    </alternativeName>
</protein>
<feature type="domain" description="Methylated-DNA-[protein]-cysteine S-methyltransferase DNA binding" evidence="10">
    <location>
        <begin position="72"/>
        <end position="151"/>
    </location>
</feature>
<evidence type="ECO:0000256" key="7">
    <source>
        <dbReference type="ARBA" id="ARBA00023204"/>
    </source>
</evidence>
<dbReference type="SUPFAM" id="SSF53155">
    <property type="entry name" value="Methylated DNA-protein cysteine methyltransferase domain"/>
    <property type="match status" value="1"/>
</dbReference>
<proteinExistence type="inferred from homology"/>
<dbReference type="Gene3D" id="3.30.160.70">
    <property type="entry name" value="Methylated DNA-protein cysteine methyltransferase domain"/>
    <property type="match status" value="1"/>
</dbReference>
<comment type="miscellaneous">
    <text evidence="9">This enzyme catalyzes only one turnover and therefore is not strictly catalytic. According to one definition, an enzyme is a biocatalyst that acts repeatedly and over many reaction cycles.</text>
</comment>
<dbReference type="GO" id="GO:0032259">
    <property type="term" value="P:methylation"/>
    <property type="evidence" value="ECO:0007669"/>
    <property type="project" value="UniProtKB-KW"/>
</dbReference>
<dbReference type="EC" id="2.1.1.63" evidence="9"/>
<dbReference type="PANTHER" id="PTHR10815:SF5">
    <property type="entry name" value="METHYLATED-DNA--PROTEIN-CYSTEINE METHYLTRANSFERASE"/>
    <property type="match status" value="1"/>
</dbReference>
<dbReference type="EMBL" id="JAENIJ010000010">
    <property type="protein sequence ID" value="MBK1882384.1"/>
    <property type="molecule type" value="Genomic_DNA"/>
</dbReference>
<evidence type="ECO:0000313" key="13">
    <source>
        <dbReference type="Proteomes" id="UP000603141"/>
    </source>
</evidence>
<dbReference type="HAMAP" id="MF_00772">
    <property type="entry name" value="OGT"/>
    <property type="match status" value="1"/>
</dbReference>
<evidence type="ECO:0000256" key="5">
    <source>
        <dbReference type="ARBA" id="ARBA00022679"/>
    </source>
</evidence>
<name>A0A934SAL5_9BACT</name>
<comment type="catalytic activity">
    <reaction evidence="8 9">
        <text>a 6-O-methyl-2'-deoxyguanosine in DNA + L-cysteinyl-[protein] = S-methyl-L-cysteinyl-[protein] + a 2'-deoxyguanosine in DNA</text>
        <dbReference type="Rhea" id="RHEA:24000"/>
        <dbReference type="Rhea" id="RHEA-COMP:10131"/>
        <dbReference type="Rhea" id="RHEA-COMP:10132"/>
        <dbReference type="Rhea" id="RHEA-COMP:11367"/>
        <dbReference type="Rhea" id="RHEA-COMP:11368"/>
        <dbReference type="ChEBI" id="CHEBI:29950"/>
        <dbReference type="ChEBI" id="CHEBI:82612"/>
        <dbReference type="ChEBI" id="CHEBI:85445"/>
        <dbReference type="ChEBI" id="CHEBI:85448"/>
        <dbReference type="EC" id="2.1.1.63"/>
    </reaction>
</comment>
<organism evidence="12 13">
    <name type="scientific">Luteolibacter pohnpeiensis</name>
    <dbReference type="NCBI Taxonomy" id="454153"/>
    <lineage>
        <taxon>Bacteria</taxon>
        <taxon>Pseudomonadati</taxon>
        <taxon>Verrucomicrobiota</taxon>
        <taxon>Verrucomicrobiia</taxon>
        <taxon>Verrucomicrobiales</taxon>
        <taxon>Verrucomicrobiaceae</taxon>
        <taxon>Luteolibacter</taxon>
    </lineage>
</organism>
<dbReference type="InterPro" id="IPR036388">
    <property type="entry name" value="WH-like_DNA-bd_sf"/>
</dbReference>
<evidence type="ECO:0000256" key="6">
    <source>
        <dbReference type="ARBA" id="ARBA00022763"/>
    </source>
</evidence>
<dbReference type="InterPro" id="IPR036631">
    <property type="entry name" value="MGMT_N_sf"/>
</dbReference>
<dbReference type="GO" id="GO:0006307">
    <property type="term" value="P:DNA alkylation repair"/>
    <property type="evidence" value="ECO:0007669"/>
    <property type="project" value="UniProtKB-UniRule"/>
</dbReference>
<dbReference type="GO" id="GO:0005737">
    <property type="term" value="C:cytoplasm"/>
    <property type="evidence" value="ECO:0007669"/>
    <property type="project" value="UniProtKB-SubCell"/>
</dbReference>
<reference evidence="12" key="1">
    <citation type="submission" date="2021-01" db="EMBL/GenBank/DDBJ databases">
        <title>Modified the classification status of verrucomicrobia.</title>
        <authorList>
            <person name="Feng X."/>
        </authorList>
    </citation>
    <scope>NUCLEOTIDE SEQUENCE</scope>
    <source>
        <strain evidence="12">KCTC 22041</strain>
    </source>
</reference>
<dbReference type="Proteomes" id="UP000603141">
    <property type="component" value="Unassembled WGS sequence"/>
</dbReference>
<dbReference type="InterPro" id="IPR001497">
    <property type="entry name" value="MethylDNA_cys_MeTrfase_AS"/>
</dbReference>
<comment type="function">
    <text evidence="9">Involved in the cellular defense against the biological effects of O6-methylguanine (O6-MeG) and O4-methylthymine (O4-MeT) in DNA. Repairs the methylated nucleobase in DNA by stoichiometrically transferring the methyl group to a cysteine residue in the enzyme. This is a suicide reaction: the enzyme is irreversibly inactivated.</text>
</comment>
<keyword evidence="7 9" id="KW-0234">DNA repair</keyword>
<keyword evidence="6 9" id="KW-0227">DNA damage</keyword>
<dbReference type="PANTHER" id="PTHR10815">
    <property type="entry name" value="METHYLATED-DNA--PROTEIN-CYSTEINE METHYLTRANSFERASE"/>
    <property type="match status" value="1"/>
</dbReference>
<dbReference type="SUPFAM" id="SSF46767">
    <property type="entry name" value="Methylated DNA-protein cysteine methyltransferase, C-terminal domain"/>
    <property type="match status" value="1"/>
</dbReference>
<sequence length="170" mass="18502">MNSPLGRLKLVAGERGLRAILWENDKPGRVLLRTMQAVEHDEHLDQTERQLSEYFAGERIEFALELDPVGTEFQLAVWAALRTIPFGESRTYAEIASQIGNPKSVRAVGAANGRNPISIVVPCHRVIGSSGHLTGFAGGLTAKAWLLRLEQGARGPIQGELGIGNPWSIL</sequence>
<dbReference type="Gene3D" id="1.10.10.10">
    <property type="entry name" value="Winged helix-like DNA-binding domain superfamily/Winged helix DNA-binding domain"/>
    <property type="match status" value="1"/>
</dbReference>
<dbReference type="Pfam" id="PF02870">
    <property type="entry name" value="Methyltransf_1N"/>
    <property type="match status" value="1"/>
</dbReference>
<dbReference type="FunFam" id="1.10.10.10:FF:000214">
    <property type="entry name" value="Methylated-DNA--protein-cysteine methyltransferase"/>
    <property type="match status" value="1"/>
</dbReference>
<dbReference type="AlphaFoldDB" id="A0A934SAL5"/>
<gene>
    <name evidence="12" type="ORF">JIN85_08160</name>
</gene>
<evidence type="ECO:0000256" key="1">
    <source>
        <dbReference type="ARBA" id="ARBA00001286"/>
    </source>
</evidence>
<evidence type="ECO:0000259" key="11">
    <source>
        <dbReference type="Pfam" id="PF02870"/>
    </source>
</evidence>
<keyword evidence="4 9" id="KW-0489">Methyltransferase</keyword>
<comment type="caution">
    <text evidence="12">The sequence shown here is derived from an EMBL/GenBank/DDBJ whole genome shotgun (WGS) entry which is preliminary data.</text>
</comment>
<evidence type="ECO:0000259" key="10">
    <source>
        <dbReference type="Pfam" id="PF01035"/>
    </source>
</evidence>
<evidence type="ECO:0000256" key="9">
    <source>
        <dbReference type="HAMAP-Rule" id="MF_00772"/>
    </source>
</evidence>
<keyword evidence="5 9" id="KW-0808">Transferase</keyword>
<dbReference type="PROSITE" id="PS00374">
    <property type="entry name" value="MGMT"/>
    <property type="match status" value="1"/>
</dbReference>
<comment type="subcellular location">
    <subcellularLocation>
        <location evidence="9">Cytoplasm</location>
    </subcellularLocation>
</comment>
<dbReference type="InterPro" id="IPR014048">
    <property type="entry name" value="MethylDNA_cys_MeTrfase_DNA-bd"/>
</dbReference>
<dbReference type="Pfam" id="PF01035">
    <property type="entry name" value="DNA_binding_1"/>
    <property type="match status" value="1"/>
</dbReference>
<feature type="active site" description="Nucleophile; methyl group acceptor" evidence="9">
    <location>
        <position position="123"/>
    </location>
</feature>
<keyword evidence="3 9" id="KW-0963">Cytoplasm</keyword>
<feature type="domain" description="Methylguanine DNA methyltransferase ribonuclease-like" evidence="11">
    <location>
        <begin position="1"/>
        <end position="68"/>
    </location>
</feature>
<evidence type="ECO:0000313" key="12">
    <source>
        <dbReference type="EMBL" id="MBK1882384.1"/>
    </source>
</evidence>